<dbReference type="Pfam" id="PF13450">
    <property type="entry name" value="NAD_binding_8"/>
    <property type="match status" value="1"/>
</dbReference>
<dbReference type="InterPro" id="IPR036188">
    <property type="entry name" value="FAD/NAD-bd_sf"/>
</dbReference>
<sequence>MRARSSGRLKPVGRWQLTESADSSEILNSLSISTSLLSRTMFKLSFSRFLSDATLLPAWSVYVALYLSDLSSAIKFRFDPADVIVRDVAVVGGGASGTYAAIRLQQDFNKSVMVVEKEQTLGGHTHTYYDPVSSSTIELGVVAFHDLPLVHNFFSRFNIPLTRLFFNSSLPSIDFRTGQPVYVPASLKATEGTFERWNQNLMRFPNLDKGYNFPLPVPDDIWRPFGQFVKTHNLTAIVPYIWTIDQGIGDILNLPTIYVMKSFGPQMLRSLSTGFLATVRQNNQEVYDRALAHLQRTESVLLNSSVVGMNRDAVGPYGQAVVATPSGHKLLRVKQFLFTIPPNSDVLTDFDLSHQETSLFSGFENMAYFSGLLRNMSIPQDTTLSNRATNPFTYYLPRLPTTYTLGPIHARSSLTSVKFGSNISMSVEQVRSQVMDETGQVAPGKPVRFETVVNHGPYALRVSPELIRNGFYQRLNNLQGRRRSFWTGAAWHTHDSSLLWNFTEIIISKMQQDWA</sequence>
<gene>
    <name evidence="1" type="ORF">PEBR_13064</name>
</gene>
<reference evidence="2" key="1">
    <citation type="submission" date="2015-09" db="EMBL/GenBank/DDBJ databases">
        <authorList>
            <person name="Fill T.P."/>
            <person name="Baretta J.F."/>
            <person name="de Almeida L.G."/>
            <person name="Rocha M."/>
            <person name="de Souza D.H."/>
            <person name="Malavazi I."/>
            <person name="Cerdeira L.T."/>
            <person name="Hong H."/>
            <person name="Samborskyy M."/>
            <person name="de Vasconcelos A.T."/>
            <person name="Leadlay P."/>
            <person name="Rodrigues-Filho E."/>
        </authorList>
    </citation>
    <scope>NUCLEOTIDE SEQUENCE [LARGE SCALE GENOMIC DNA]</scope>
    <source>
        <strain evidence="2">LaBioMMi 136</strain>
    </source>
</reference>
<evidence type="ECO:0000313" key="1">
    <source>
        <dbReference type="EMBL" id="OOQ88660.1"/>
    </source>
</evidence>
<proteinExistence type="predicted"/>
<dbReference type="GO" id="GO:0016491">
    <property type="term" value="F:oxidoreductase activity"/>
    <property type="evidence" value="ECO:0007669"/>
    <property type="project" value="TreeGrafter"/>
</dbReference>
<dbReference type="Gene3D" id="1.10.405.20">
    <property type="match status" value="1"/>
</dbReference>
<dbReference type="SUPFAM" id="SSF51905">
    <property type="entry name" value="FAD/NAD(P)-binding domain"/>
    <property type="match status" value="1"/>
</dbReference>
<evidence type="ECO:0000313" key="2">
    <source>
        <dbReference type="Proteomes" id="UP000190744"/>
    </source>
</evidence>
<name>A0A1S9RTM9_PENBI</name>
<comment type="caution">
    <text evidence="1">The sequence shown here is derived from an EMBL/GenBank/DDBJ whole genome shotgun (WGS) entry which is preliminary data.</text>
</comment>
<dbReference type="AlphaFoldDB" id="A0A1S9RTM9"/>
<dbReference type="InterPro" id="IPR050464">
    <property type="entry name" value="Zeta_carotene_desat/Oxidored"/>
</dbReference>
<dbReference type="PANTHER" id="PTHR42923">
    <property type="entry name" value="PROTOPORPHYRINOGEN OXIDASE"/>
    <property type="match status" value="1"/>
</dbReference>
<dbReference type="PANTHER" id="PTHR42923:SF26">
    <property type="entry name" value="FMN REDUCTASE LOT6, PUTATIVE (AFU_ORTHOLOGUE AFUA_7G06600)-RELATED"/>
    <property type="match status" value="1"/>
</dbReference>
<dbReference type="SMR" id="A0A1S9RTM9"/>
<accession>A0A1S9RTM9</accession>
<dbReference type="Gene3D" id="3.50.50.60">
    <property type="entry name" value="FAD/NAD(P)-binding domain"/>
    <property type="match status" value="1"/>
</dbReference>
<dbReference type="Proteomes" id="UP000190744">
    <property type="component" value="Unassembled WGS sequence"/>
</dbReference>
<dbReference type="Gene3D" id="3.30.70.1990">
    <property type="match status" value="1"/>
</dbReference>
<dbReference type="EMBL" id="LJBN01000118">
    <property type="protein sequence ID" value="OOQ88660.1"/>
    <property type="molecule type" value="Genomic_DNA"/>
</dbReference>
<organism evidence="1 2">
    <name type="scientific">Penicillium brasilianum</name>
    <dbReference type="NCBI Taxonomy" id="104259"/>
    <lineage>
        <taxon>Eukaryota</taxon>
        <taxon>Fungi</taxon>
        <taxon>Dikarya</taxon>
        <taxon>Ascomycota</taxon>
        <taxon>Pezizomycotina</taxon>
        <taxon>Eurotiomycetes</taxon>
        <taxon>Eurotiomycetidae</taxon>
        <taxon>Eurotiales</taxon>
        <taxon>Aspergillaceae</taxon>
        <taxon>Penicillium</taxon>
    </lineage>
</organism>
<protein>
    <submittedName>
        <fullName evidence="1">Putrescine oxidase</fullName>
    </submittedName>
</protein>